<dbReference type="GO" id="GO:0008270">
    <property type="term" value="F:zinc ion binding"/>
    <property type="evidence" value="ECO:0007669"/>
    <property type="project" value="InterPro"/>
</dbReference>
<sequence length="344" mass="35870">MRASALTDVGEIAVEERERPEPAADEVLVQVGACGVCMTDYHMYHGTFAVETPLVLGHESAGTVAEVGDDVAGFEVGDRVAINPTVPCNACSYCKRGETHLCENNTSIGGAGETILDGAFAEYVRVPAINVEDIGEMSFEHAALAEPLACCVHGVEEVDVKPGDSVAIIGAGPIGLLLLQAFRNAGAAPIVVSELDDERRELAAELGADAVVDPNEDDPEAAIPAAAGGPVDVGAEAIGLVPTIEQANAVTAPGGSTLVFGVPDQEATMEISPFDVFFDEVGYRGSFSLTTEDFERAVTLLRYGRVDADALVTERIGLEDLPTAFERMGNAEGLKKVVVPGEGE</sequence>
<dbReference type="PANTHER" id="PTHR43401">
    <property type="entry name" value="L-THREONINE 3-DEHYDROGENASE"/>
    <property type="match status" value="1"/>
</dbReference>
<protein>
    <submittedName>
        <fullName evidence="6">Zinc-dependent alcohol dehydrogenase family protein</fullName>
    </submittedName>
</protein>
<dbReference type="AlphaFoldDB" id="A0AA41G511"/>
<dbReference type="SUPFAM" id="SSF50129">
    <property type="entry name" value="GroES-like"/>
    <property type="match status" value="1"/>
</dbReference>
<dbReference type="GO" id="GO:0051262">
    <property type="term" value="P:protein tetramerization"/>
    <property type="evidence" value="ECO:0007669"/>
    <property type="project" value="UniProtKB-ARBA"/>
</dbReference>
<evidence type="ECO:0000256" key="2">
    <source>
        <dbReference type="ARBA" id="ARBA00022833"/>
    </source>
</evidence>
<dbReference type="GO" id="GO:0030554">
    <property type="term" value="F:adenyl nucleotide binding"/>
    <property type="evidence" value="ECO:0007669"/>
    <property type="project" value="UniProtKB-ARBA"/>
</dbReference>
<dbReference type="PANTHER" id="PTHR43401:SF2">
    <property type="entry name" value="L-THREONINE 3-DEHYDROGENASE"/>
    <property type="match status" value="1"/>
</dbReference>
<proteinExistence type="inferred from homology"/>
<comment type="similarity">
    <text evidence="4">Belongs to the zinc-containing alcohol dehydrogenase family.</text>
</comment>
<dbReference type="Pfam" id="PF00107">
    <property type="entry name" value="ADH_zinc_N"/>
    <property type="match status" value="1"/>
</dbReference>
<accession>A0AA41G511</accession>
<dbReference type="RefSeq" id="WP_162414772.1">
    <property type="nucleotide sequence ID" value="NZ_JAHQXE010000006.1"/>
</dbReference>
<dbReference type="Pfam" id="PF08240">
    <property type="entry name" value="ADH_N"/>
    <property type="match status" value="1"/>
</dbReference>
<dbReference type="GO" id="GO:0044281">
    <property type="term" value="P:small molecule metabolic process"/>
    <property type="evidence" value="ECO:0007669"/>
    <property type="project" value="UniProtKB-ARBA"/>
</dbReference>
<dbReference type="SUPFAM" id="SSF51735">
    <property type="entry name" value="NAD(P)-binding Rossmann-fold domains"/>
    <property type="match status" value="1"/>
</dbReference>
<keyword evidence="2 4" id="KW-0862">Zinc</keyword>
<evidence type="ECO:0000259" key="5">
    <source>
        <dbReference type="SMART" id="SM00829"/>
    </source>
</evidence>
<evidence type="ECO:0000313" key="7">
    <source>
        <dbReference type="Proteomes" id="UP001166304"/>
    </source>
</evidence>
<dbReference type="Gene3D" id="3.40.50.720">
    <property type="entry name" value="NAD(P)-binding Rossmann-like Domain"/>
    <property type="match status" value="1"/>
</dbReference>
<dbReference type="Gene3D" id="3.90.180.10">
    <property type="entry name" value="Medium-chain alcohol dehydrogenases, catalytic domain"/>
    <property type="match status" value="1"/>
</dbReference>
<dbReference type="SMART" id="SM00829">
    <property type="entry name" value="PKS_ER"/>
    <property type="match status" value="1"/>
</dbReference>
<dbReference type="InterPro" id="IPR002328">
    <property type="entry name" value="ADH_Zn_CS"/>
</dbReference>
<name>A0AA41G511_9EURY</name>
<organism evidence="6 7">
    <name type="scientific">Haloarcula salina</name>
    <dbReference type="NCBI Taxonomy" id="1429914"/>
    <lineage>
        <taxon>Archaea</taxon>
        <taxon>Methanobacteriati</taxon>
        <taxon>Methanobacteriota</taxon>
        <taxon>Stenosarchaea group</taxon>
        <taxon>Halobacteria</taxon>
        <taxon>Halobacteriales</taxon>
        <taxon>Haloarculaceae</taxon>
        <taxon>Haloarcula</taxon>
    </lineage>
</organism>
<dbReference type="InterPro" id="IPR013154">
    <property type="entry name" value="ADH-like_N"/>
</dbReference>
<gene>
    <name evidence="6" type="ORF">KTS37_17760</name>
</gene>
<dbReference type="InterPro" id="IPR013149">
    <property type="entry name" value="ADH-like_C"/>
</dbReference>
<dbReference type="InterPro" id="IPR020843">
    <property type="entry name" value="ER"/>
</dbReference>
<keyword evidence="3" id="KW-0560">Oxidoreductase</keyword>
<dbReference type="CDD" id="cd08234">
    <property type="entry name" value="threonine_DH_like"/>
    <property type="match status" value="1"/>
</dbReference>
<dbReference type="PROSITE" id="PS00059">
    <property type="entry name" value="ADH_ZINC"/>
    <property type="match status" value="1"/>
</dbReference>
<evidence type="ECO:0000256" key="3">
    <source>
        <dbReference type="ARBA" id="ARBA00023002"/>
    </source>
</evidence>
<comment type="caution">
    <text evidence="6">The sequence shown here is derived from an EMBL/GenBank/DDBJ whole genome shotgun (WGS) entry which is preliminary data.</text>
</comment>
<dbReference type="Proteomes" id="UP001166304">
    <property type="component" value="Unassembled WGS sequence"/>
</dbReference>
<dbReference type="InterPro" id="IPR036291">
    <property type="entry name" value="NAD(P)-bd_dom_sf"/>
</dbReference>
<comment type="cofactor">
    <cofactor evidence="4">
        <name>Zn(2+)</name>
        <dbReference type="ChEBI" id="CHEBI:29105"/>
    </cofactor>
</comment>
<dbReference type="EMBL" id="JAHQXE010000006">
    <property type="protein sequence ID" value="MBV0903633.1"/>
    <property type="molecule type" value="Genomic_DNA"/>
</dbReference>
<dbReference type="InterPro" id="IPR011032">
    <property type="entry name" value="GroES-like_sf"/>
</dbReference>
<keyword evidence="7" id="KW-1185">Reference proteome</keyword>
<reference evidence="6" key="1">
    <citation type="submission" date="2021-06" db="EMBL/GenBank/DDBJ databases">
        <title>New haloarchaea isolates fom saline soil.</title>
        <authorList>
            <person name="Duran-Viseras A."/>
            <person name="Sanchez-Porro C.S."/>
            <person name="Ventosa A."/>
        </authorList>
    </citation>
    <scope>NUCLEOTIDE SEQUENCE</scope>
    <source>
        <strain evidence="6">JCM 18369</strain>
    </source>
</reference>
<dbReference type="InterPro" id="IPR050129">
    <property type="entry name" value="Zn_alcohol_dh"/>
</dbReference>
<evidence type="ECO:0000313" key="6">
    <source>
        <dbReference type="EMBL" id="MBV0903633.1"/>
    </source>
</evidence>
<dbReference type="GO" id="GO:0043168">
    <property type="term" value="F:anion binding"/>
    <property type="evidence" value="ECO:0007669"/>
    <property type="project" value="UniProtKB-ARBA"/>
</dbReference>
<keyword evidence="1 4" id="KW-0479">Metal-binding</keyword>
<evidence type="ECO:0000256" key="4">
    <source>
        <dbReference type="RuleBase" id="RU361277"/>
    </source>
</evidence>
<feature type="domain" description="Enoyl reductase (ER)" evidence="5">
    <location>
        <begin position="7"/>
        <end position="339"/>
    </location>
</feature>
<dbReference type="GO" id="GO:0016616">
    <property type="term" value="F:oxidoreductase activity, acting on the CH-OH group of donors, NAD or NADP as acceptor"/>
    <property type="evidence" value="ECO:0007669"/>
    <property type="project" value="UniProtKB-ARBA"/>
</dbReference>
<evidence type="ECO:0000256" key="1">
    <source>
        <dbReference type="ARBA" id="ARBA00022723"/>
    </source>
</evidence>